<sequence length="57" mass="6204">MGMLLRFSPKPNRSASRSIATGAPMGKVLLFTGIRYERGKAPATATPESTARRRRKG</sequence>
<evidence type="ECO:0000256" key="1">
    <source>
        <dbReference type="SAM" id="MobiDB-lite"/>
    </source>
</evidence>
<dbReference type="RefSeq" id="WP_164734925.1">
    <property type="nucleotide sequence ID" value="NZ_BMKB01000004.1"/>
</dbReference>
<gene>
    <name evidence="2" type="ORF">GCM10011499_26020</name>
</gene>
<accession>A0A916RHN3</accession>
<dbReference type="EMBL" id="BMKB01000004">
    <property type="protein sequence ID" value="GGA54642.1"/>
    <property type="molecule type" value="Genomic_DNA"/>
</dbReference>
<evidence type="ECO:0000313" key="3">
    <source>
        <dbReference type="Proteomes" id="UP000596977"/>
    </source>
</evidence>
<protein>
    <submittedName>
        <fullName evidence="2">Uncharacterized protein</fullName>
    </submittedName>
</protein>
<keyword evidence="3" id="KW-1185">Reference proteome</keyword>
<feature type="region of interest" description="Disordered" evidence="1">
    <location>
        <begin position="1"/>
        <end position="20"/>
    </location>
</feature>
<organism evidence="2 3">
    <name type="scientific">Pelagibacterium lentulum</name>
    <dbReference type="NCBI Taxonomy" id="2029865"/>
    <lineage>
        <taxon>Bacteria</taxon>
        <taxon>Pseudomonadati</taxon>
        <taxon>Pseudomonadota</taxon>
        <taxon>Alphaproteobacteria</taxon>
        <taxon>Hyphomicrobiales</taxon>
        <taxon>Devosiaceae</taxon>
        <taxon>Pelagibacterium</taxon>
    </lineage>
</organism>
<dbReference type="Proteomes" id="UP000596977">
    <property type="component" value="Unassembled WGS sequence"/>
</dbReference>
<evidence type="ECO:0000313" key="2">
    <source>
        <dbReference type="EMBL" id="GGA54642.1"/>
    </source>
</evidence>
<reference evidence="2 3" key="1">
    <citation type="journal article" date="2014" name="Int. J. Syst. Evol. Microbiol.">
        <title>Complete genome sequence of Corynebacterium casei LMG S-19264T (=DSM 44701T), isolated from a smear-ripened cheese.</title>
        <authorList>
            <consortium name="US DOE Joint Genome Institute (JGI-PGF)"/>
            <person name="Walter F."/>
            <person name="Albersmeier A."/>
            <person name="Kalinowski J."/>
            <person name="Ruckert C."/>
        </authorList>
    </citation>
    <scope>NUCLEOTIDE SEQUENCE [LARGE SCALE GENOMIC DNA]</scope>
    <source>
        <strain evidence="2 3">CGMCC 1.15896</strain>
    </source>
</reference>
<dbReference type="AlphaFoldDB" id="A0A916RHN3"/>
<comment type="caution">
    <text evidence="2">The sequence shown here is derived from an EMBL/GenBank/DDBJ whole genome shotgun (WGS) entry which is preliminary data.</text>
</comment>
<name>A0A916RHN3_9HYPH</name>
<proteinExistence type="predicted"/>